<evidence type="ECO:0000313" key="7">
    <source>
        <dbReference type="Proteomes" id="UP001597218"/>
    </source>
</evidence>
<keyword evidence="4 5" id="KW-0472">Membrane</keyword>
<evidence type="ECO:0000256" key="2">
    <source>
        <dbReference type="ARBA" id="ARBA00022692"/>
    </source>
</evidence>
<dbReference type="Proteomes" id="UP001597218">
    <property type="component" value="Unassembled WGS sequence"/>
</dbReference>
<feature type="transmembrane region" description="Helical" evidence="5">
    <location>
        <begin position="97"/>
        <end position="118"/>
    </location>
</feature>
<organism evidence="6 7">
    <name type="scientific">Sporosarcina siberiensis</name>
    <dbReference type="NCBI Taxonomy" id="1365606"/>
    <lineage>
        <taxon>Bacteria</taxon>
        <taxon>Bacillati</taxon>
        <taxon>Bacillota</taxon>
        <taxon>Bacilli</taxon>
        <taxon>Bacillales</taxon>
        <taxon>Caryophanaceae</taxon>
        <taxon>Sporosarcina</taxon>
    </lineage>
</organism>
<comment type="caution">
    <text evidence="6">The sequence shown here is derived from an EMBL/GenBank/DDBJ whole genome shotgun (WGS) entry which is preliminary data.</text>
</comment>
<feature type="transmembrane region" description="Helical" evidence="5">
    <location>
        <begin position="59"/>
        <end position="76"/>
    </location>
</feature>
<keyword evidence="2 5" id="KW-0812">Transmembrane</keyword>
<dbReference type="RefSeq" id="WP_381539705.1">
    <property type="nucleotide sequence ID" value="NZ_JBHUGI010000035.1"/>
</dbReference>
<feature type="transmembrane region" description="Helical" evidence="5">
    <location>
        <begin position="216"/>
        <end position="234"/>
    </location>
</feature>
<reference evidence="7" key="1">
    <citation type="journal article" date="2019" name="Int. J. Syst. Evol. Microbiol.">
        <title>The Global Catalogue of Microorganisms (GCM) 10K type strain sequencing project: providing services to taxonomists for standard genome sequencing and annotation.</title>
        <authorList>
            <consortium name="The Broad Institute Genomics Platform"/>
            <consortium name="The Broad Institute Genome Sequencing Center for Infectious Disease"/>
            <person name="Wu L."/>
            <person name="Ma J."/>
        </authorList>
    </citation>
    <scope>NUCLEOTIDE SEQUENCE [LARGE SCALE GENOMIC DNA]</scope>
    <source>
        <strain evidence="7">CGMCC 4.7177</strain>
    </source>
</reference>
<dbReference type="EMBL" id="JBHUGI010000035">
    <property type="protein sequence ID" value="MFD1929504.1"/>
    <property type="molecule type" value="Genomic_DNA"/>
</dbReference>
<proteinExistence type="predicted"/>
<evidence type="ECO:0000256" key="5">
    <source>
        <dbReference type="SAM" id="Phobius"/>
    </source>
</evidence>
<feature type="transmembrane region" description="Helical" evidence="5">
    <location>
        <begin position="130"/>
        <end position="149"/>
    </location>
</feature>
<protein>
    <submittedName>
        <fullName evidence="6">ZIP family metal transporter</fullName>
    </submittedName>
</protein>
<sequence length="236" mass="25823">MTNTWLIGFLATFIGVGIGGGIAYFINGFSRSIGTIYAVCTGLILGLISFEIAPEAIQMGNWGIFSIGFFLGIVLFKLLHIGIQKKSMSLNKSHTSMYYLAIVFSLHNLPMGVVIGSLELSDAGQSLLKVIILHNIPEGMILFVPLFLAGSGMIKMLFISFLVSSPVAIGALLGEVMHLSNDLLWAFLMSLVVGMIYMVTMKEILPQSIRHSSNRYSVVVAVITFFLMGSYMLYFK</sequence>
<keyword evidence="7" id="KW-1185">Reference proteome</keyword>
<feature type="transmembrane region" description="Helical" evidence="5">
    <location>
        <begin position="183"/>
        <end position="204"/>
    </location>
</feature>
<evidence type="ECO:0000256" key="1">
    <source>
        <dbReference type="ARBA" id="ARBA00004141"/>
    </source>
</evidence>
<name>A0ABW4SM35_9BACL</name>
<evidence type="ECO:0000256" key="3">
    <source>
        <dbReference type="ARBA" id="ARBA00022989"/>
    </source>
</evidence>
<evidence type="ECO:0000256" key="4">
    <source>
        <dbReference type="ARBA" id="ARBA00023136"/>
    </source>
</evidence>
<feature type="transmembrane region" description="Helical" evidence="5">
    <location>
        <begin position="156"/>
        <end position="177"/>
    </location>
</feature>
<gene>
    <name evidence="6" type="ORF">ACFSFY_15790</name>
</gene>
<comment type="subcellular location">
    <subcellularLocation>
        <location evidence="1">Membrane</location>
        <topology evidence="1">Multi-pass membrane protein</topology>
    </subcellularLocation>
</comment>
<dbReference type="Pfam" id="PF02535">
    <property type="entry name" value="Zip"/>
    <property type="match status" value="1"/>
</dbReference>
<keyword evidence="3 5" id="KW-1133">Transmembrane helix</keyword>
<dbReference type="InterPro" id="IPR003689">
    <property type="entry name" value="ZIP"/>
</dbReference>
<feature type="transmembrane region" description="Helical" evidence="5">
    <location>
        <begin position="33"/>
        <end position="53"/>
    </location>
</feature>
<accession>A0ABW4SM35</accession>
<evidence type="ECO:0000313" key="6">
    <source>
        <dbReference type="EMBL" id="MFD1929504.1"/>
    </source>
</evidence>
<feature type="transmembrane region" description="Helical" evidence="5">
    <location>
        <begin position="6"/>
        <end position="26"/>
    </location>
</feature>